<evidence type="ECO:0000259" key="6">
    <source>
        <dbReference type="PROSITE" id="PS50011"/>
    </source>
</evidence>
<dbReference type="InterPro" id="IPR017441">
    <property type="entry name" value="Protein_kinase_ATP_BS"/>
</dbReference>
<evidence type="ECO:0000313" key="8">
    <source>
        <dbReference type="Proteomes" id="UP000815325"/>
    </source>
</evidence>
<dbReference type="Gene3D" id="1.10.510.10">
    <property type="entry name" value="Transferase(Phosphotransferase) domain 1"/>
    <property type="match status" value="1"/>
</dbReference>
<dbReference type="Proteomes" id="UP000815325">
    <property type="component" value="Unassembled WGS sequence"/>
</dbReference>
<evidence type="ECO:0000256" key="2">
    <source>
        <dbReference type="ARBA" id="ARBA00022741"/>
    </source>
</evidence>
<keyword evidence="3" id="KW-0418">Kinase</keyword>
<evidence type="ECO:0000256" key="3">
    <source>
        <dbReference type="ARBA" id="ARBA00022777"/>
    </source>
</evidence>
<dbReference type="EMBL" id="MU070175">
    <property type="protein sequence ID" value="KAF5829320.1"/>
    <property type="molecule type" value="Genomic_DNA"/>
</dbReference>
<dbReference type="PROSITE" id="PS50011">
    <property type="entry name" value="PROTEIN_KINASE_DOM"/>
    <property type="match status" value="1"/>
</dbReference>
<dbReference type="Pfam" id="PF07714">
    <property type="entry name" value="PK_Tyr_Ser-Thr"/>
    <property type="match status" value="1"/>
</dbReference>
<name>A0ABQ7G3Y1_DUNSA</name>
<dbReference type="PROSITE" id="PS00107">
    <property type="entry name" value="PROTEIN_KINASE_ATP"/>
    <property type="match status" value="1"/>
</dbReference>
<dbReference type="SUPFAM" id="SSF56112">
    <property type="entry name" value="Protein kinase-like (PK-like)"/>
    <property type="match status" value="1"/>
</dbReference>
<dbReference type="PANTHER" id="PTHR44329:SF288">
    <property type="entry name" value="MITOGEN-ACTIVATED PROTEIN KINASE KINASE KINASE 20"/>
    <property type="match status" value="1"/>
</dbReference>
<gene>
    <name evidence="7" type="ORF">DUNSADRAFT_16262</name>
</gene>
<dbReference type="InterPro" id="IPR011009">
    <property type="entry name" value="Kinase-like_dom_sf"/>
</dbReference>
<sequence length="344" mass="37568">MALLLHAPEHGFNHTPTWLVCAGMALLPHASELTPHEDAASALLSWPLEAPPKAAPLDDCRIDPTCLKEGPELGRGGFGVVLHGHLQLPGHRSLVKVAIKKLSLNNPTEMQRTEFTFEVIATVQASRRCPHVLHCYGYSALRDGSLCLVMKYYARGTLQDLIIRQVYDPLPMKQVLQLALDIALGVQELHAAQILIDDIKASNVLIDDDGGAVIADFGLSRPLVNKTHVSASVVAGTIAYMAPEKHEDTDRVKFGFAADIWALGITLAQIVAADVAAPWRSQSASFIIRKLAVEKQPPEVNATPELPGLQTLIQDCLRIEPRSRPSADMVVKRLQDMTTQYNGR</sequence>
<dbReference type="InterPro" id="IPR000719">
    <property type="entry name" value="Prot_kinase_dom"/>
</dbReference>
<dbReference type="InterPro" id="IPR001245">
    <property type="entry name" value="Ser-Thr/Tyr_kinase_cat_dom"/>
</dbReference>
<evidence type="ECO:0000256" key="5">
    <source>
        <dbReference type="PROSITE-ProRule" id="PRU10141"/>
    </source>
</evidence>
<evidence type="ECO:0000313" key="7">
    <source>
        <dbReference type="EMBL" id="KAF5829320.1"/>
    </source>
</evidence>
<feature type="domain" description="Protein kinase" evidence="6">
    <location>
        <begin position="67"/>
        <end position="338"/>
    </location>
</feature>
<accession>A0ABQ7G3Y1</accession>
<keyword evidence="1" id="KW-0808">Transferase</keyword>
<proteinExistence type="predicted"/>
<comment type="caution">
    <text evidence="7">The sequence shown here is derived from an EMBL/GenBank/DDBJ whole genome shotgun (WGS) entry which is preliminary data.</text>
</comment>
<keyword evidence="2 5" id="KW-0547">Nucleotide-binding</keyword>
<dbReference type="InterPro" id="IPR051681">
    <property type="entry name" value="Ser/Thr_Kinases-Pseudokinases"/>
</dbReference>
<keyword evidence="8" id="KW-1185">Reference proteome</keyword>
<dbReference type="CDD" id="cd00180">
    <property type="entry name" value="PKc"/>
    <property type="match status" value="1"/>
</dbReference>
<dbReference type="PANTHER" id="PTHR44329">
    <property type="entry name" value="SERINE/THREONINE-PROTEIN KINASE TNNI3K-RELATED"/>
    <property type="match status" value="1"/>
</dbReference>
<reference evidence="7" key="1">
    <citation type="submission" date="2017-08" db="EMBL/GenBank/DDBJ databases">
        <authorList>
            <person name="Polle J.E."/>
            <person name="Barry K."/>
            <person name="Cushman J."/>
            <person name="Schmutz J."/>
            <person name="Tran D."/>
            <person name="Hathwaick L.T."/>
            <person name="Yim W.C."/>
            <person name="Jenkins J."/>
            <person name="Mckie-Krisberg Z.M."/>
            <person name="Prochnik S."/>
            <person name="Lindquist E."/>
            <person name="Dockter R.B."/>
            <person name="Adam C."/>
            <person name="Molina H."/>
            <person name="Bunkerborg J."/>
            <person name="Jin E."/>
            <person name="Buchheim M."/>
            <person name="Magnuson J."/>
        </authorList>
    </citation>
    <scope>NUCLEOTIDE SEQUENCE</scope>
    <source>
        <strain evidence="7">CCAP 19/18</strain>
    </source>
</reference>
<evidence type="ECO:0000256" key="4">
    <source>
        <dbReference type="ARBA" id="ARBA00022840"/>
    </source>
</evidence>
<evidence type="ECO:0000256" key="1">
    <source>
        <dbReference type="ARBA" id="ARBA00022679"/>
    </source>
</evidence>
<dbReference type="SMART" id="SM00220">
    <property type="entry name" value="S_TKc"/>
    <property type="match status" value="1"/>
</dbReference>
<feature type="binding site" evidence="5">
    <location>
        <position position="101"/>
    </location>
    <ligand>
        <name>ATP</name>
        <dbReference type="ChEBI" id="CHEBI:30616"/>
    </ligand>
</feature>
<protein>
    <submittedName>
        <fullName evidence="7">Kinase-like domain-containing protein</fullName>
    </submittedName>
</protein>
<organism evidence="7 8">
    <name type="scientific">Dunaliella salina</name>
    <name type="common">Green alga</name>
    <name type="synonym">Protococcus salinus</name>
    <dbReference type="NCBI Taxonomy" id="3046"/>
    <lineage>
        <taxon>Eukaryota</taxon>
        <taxon>Viridiplantae</taxon>
        <taxon>Chlorophyta</taxon>
        <taxon>core chlorophytes</taxon>
        <taxon>Chlorophyceae</taxon>
        <taxon>CS clade</taxon>
        <taxon>Chlamydomonadales</taxon>
        <taxon>Dunaliellaceae</taxon>
        <taxon>Dunaliella</taxon>
    </lineage>
</organism>
<keyword evidence="4 5" id="KW-0067">ATP-binding</keyword>